<dbReference type="GeneID" id="16993842"/>
<keyword evidence="1" id="KW-0853">WD repeat</keyword>
<dbReference type="InterPro" id="IPR015943">
    <property type="entry name" value="WD40/YVTN_repeat-like_dom_sf"/>
</dbReference>
<reference evidence="3 4" key="1">
    <citation type="journal article" date="2004" name="Nature">
        <title>Genome sequence of the ultrasmall unicellular red alga Cyanidioschyzon merolae 10D.</title>
        <authorList>
            <person name="Matsuzaki M."/>
            <person name="Misumi O."/>
            <person name="Shin-i T."/>
            <person name="Maruyama S."/>
            <person name="Takahara M."/>
            <person name="Miyagishima S."/>
            <person name="Mori T."/>
            <person name="Nishida K."/>
            <person name="Yagisawa F."/>
            <person name="Nishida K."/>
            <person name="Yoshida Y."/>
            <person name="Nishimura Y."/>
            <person name="Nakao S."/>
            <person name="Kobayashi T."/>
            <person name="Momoyama Y."/>
            <person name="Higashiyama T."/>
            <person name="Minoda A."/>
            <person name="Sano M."/>
            <person name="Nomoto H."/>
            <person name="Oishi K."/>
            <person name="Hayashi H."/>
            <person name="Ohta F."/>
            <person name="Nishizaka S."/>
            <person name="Haga S."/>
            <person name="Miura S."/>
            <person name="Morishita T."/>
            <person name="Kabeya Y."/>
            <person name="Terasawa K."/>
            <person name="Suzuki Y."/>
            <person name="Ishii Y."/>
            <person name="Asakawa S."/>
            <person name="Takano H."/>
            <person name="Ohta N."/>
            <person name="Kuroiwa H."/>
            <person name="Tanaka K."/>
            <person name="Shimizu N."/>
            <person name="Sugano S."/>
            <person name="Sato N."/>
            <person name="Nozaki H."/>
            <person name="Ogasawara N."/>
            <person name="Kohara Y."/>
            <person name="Kuroiwa T."/>
        </authorList>
    </citation>
    <scope>NUCLEOTIDE SEQUENCE [LARGE SCALE GENOMIC DNA]</scope>
    <source>
        <strain evidence="3 4">10D</strain>
    </source>
</reference>
<reference evidence="3 4" key="2">
    <citation type="journal article" date="2007" name="BMC Biol.">
        <title>A 100%-complete sequence reveals unusually simple genomic features in the hot-spring red alga Cyanidioschyzon merolae.</title>
        <authorList>
            <person name="Nozaki H."/>
            <person name="Takano H."/>
            <person name="Misumi O."/>
            <person name="Terasawa K."/>
            <person name="Matsuzaki M."/>
            <person name="Maruyama S."/>
            <person name="Nishida K."/>
            <person name="Yagisawa F."/>
            <person name="Yoshida Y."/>
            <person name="Fujiwara T."/>
            <person name="Takio S."/>
            <person name="Tamura K."/>
            <person name="Chung S.J."/>
            <person name="Nakamura S."/>
            <person name="Kuroiwa H."/>
            <person name="Tanaka K."/>
            <person name="Sato N."/>
            <person name="Kuroiwa T."/>
        </authorList>
    </citation>
    <scope>NUCLEOTIDE SEQUENCE [LARGE SCALE GENOMIC DNA]</scope>
    <source>
        <strain evidence="3 4">10D</strain>
    </source>
</reference>
<organism evidence="3 4">
    <name type="scientific">Cyanidioschyzon merolae (strain NIES-3377 / 10D)</name>
    <name type="common">Unicellular red alga</name>
    <dbReference type="NCBI Taxonomy" id="280699"/>
    <lineage>
        <taxon>Eukaryota</taxon>
        <taxon>Rhodophyta</taxon>
        <taxon>Bangiophyceae</taxon>
        <taxon>Cyanidiales</taxon>
        <taxon>Cyanidiaceae</taxon>
        <taxon>Cyanidioschyzon</taxon>
    </lineage>
</organism>
<gene>
    <name evidence="3" type="ORF">CYME_CMI014C</name>
</gene>
<dbReference type="KEGG" id="cme:CYME_CMI014C"/>
<dbReference type="Gramene" id="CMI014CT">
    <property type="protein sequence ID" value="CMI014CT"/>
    <property type="gene ID" value="CMI014C"/>
</dbReference>
<evidence type="ECO:0000256" key="1">
    <source>
        <dbReference type="PROSITE-ProRule" id="PRU00221"/>
    </source>
</evidence>
<feature type="region of interest" description="Disordered" evidence="2">
    <location>
        <begin position="543"/>
        <end position="588"/>
    </location>
</feature>
<feature type="compositionally biased region" description="Polar residues" evidence="2">
    <location>
        <begin position="27"/>
        <end position="38"/>
    </location>
</feature>
<dbReference type="AlphaFoldDB" id="M1VBX8"/>
<keyword evidence="4" id="KW-1185">Reference proteome</keyword>
<dbReference type="OrthoDB" id="20669at2759"/>
<sequence length="911" mass="101014">MSGGPRETFNDELETENISDALPAEAQTFSPATRQARASSLRAEVVDQYPRGTDEAHELVTAGAAVDEPGSSGVPPDSETPAADVSGSPAAGQAWTSAARVATRSPRNEVATTSTRHLGQASSPVTRQDAAQVPLRRVDGPGADIGPRQEALHQRNTAREVLWPQVVSATALPPRPIPPRRGAMAWRAQRHWPALENAALNRGQGPALHRPTWEVDVFREPADAPEIAATTEDRPPLDQVFAERLVRTLEELFNWHQQDDRDSEASMEDESPAGGDIFALREVALPETETSGMGVLQWSNLLDIYLSDVRASRAIMDTQGIPWGSDTSARSAHHHQRIREYPNYMNVADSMVAARCDTRDTRALQAYVLGGYGQVRCHRSRSDVHSLQRWLHAGAPCVPPRSTNERAARSWSKKEDVSTCRAERAFLAPGSPRLPFYSMVECTRRVRPSVVHFQLRHLLRATSEDDVYLVQNNCLLHYCPSLHQVRCLLNLSGQTVYWNTSRMLGLSTTALSRSFRERPPTWYQGRRLSGRWLTRASESDWRVRTDRDAGDAQDSPIDPETDAEHRALSPADLGRSEQAESPLEFYRTPPYRNDGRRVQVSTMASDGRLCVAGGFSGEIIAVDAQTGAVQFDWRVARNTENAITNYIELFYRTEAKEPGSLGRARRMATAHNDCFVRLFDLERCGCGSGEDAPPADALLKEVPFPWPVNHVTVQPTGSWRHPEPGSLLAIAGDHTEVWLVHHESGACVQKLKGHRDYAFATAWHPNGIQLATGNQDGTFRIWDVRQTSAPLRCVFPARLGAVRSLQYSDDGRFLCVAEVADWVHIVDAFGGSRETSEADSLVDASEARLSGSLYGYVWETVLDIFGEIAGVSFSPMRAEYLFVGISDPTYGCLMQYRRHREAYSLSRWIGA</sequence>
<feature type="compositionally biased region" description="Polar residues" evidence="2">
    <location>
        <begin position="110"/>
        <end position="126"/>
    </location>
</feature>
<feature type="region of interest" description="Disordered" evidence="2">
    <location>
        <begin position="1"/>
        <end position="130"/>
    </location>
</feature>
<dbReference type="EMBL" id="AP006491">
    <property type="protein sequence ID" value="BAM79927.1"/>
    <property type="molecule type" value="Genomic_DNA"/>
</dbReference>
<dbReference type="PANTHER" id="PTHR43991:SF12">
    <property type="entry name" value="WD REPEAT PROTEIN (AFU_ORTHOLOGUE AFUA_8G05640)"/>
    <property type="match status" value="1"/>
</dbReference>
<dbReference type="Proteomes" id="UP000007014">
    <property type="component" value="Chromosome 9"/>
</dbReference>
<evidence type="ECO:0000313" key="4">
    <source>
        <dbReference type="Proteomes" id="UP000007014"/>
    </source>
</evidence>
<evidence type="ECO:0000313" key="3">
    <source>
        <dbReference type="EMBL" id="BAM79927.1"/>
    </source>
</evidence>
<dbReference type="InterPro" id="IPR036322">
    <property type="entry name" value="WD40_repeat_dom_sf"/>
</dbReference>
<dbReference type="Pfam" id="PF00400">
    <property type="entry name" value="WD40"/>
    <property type="match status" value="1"/>
</dbReference>
<evidence type="ECO:0000256" key="2">
    <source>
        <dbReference type="SAM" id="MobiDB-lite"/>
    </source>
</evidence>
<dbReference type="SUPFAM" id="SSF50978">
    <property type="entry name" value="WD40 repeat-like"/>
    <property type="match status" value="1"/>
</dbReference>
<dbReference type="PROSITE" id="PS50294">
    <property type="entry name" value="WD_REPEATS_REGION"/>
    <property type="match status" value="1"/>
</dbReference>
<dbReference type="RefSeq" id="XP_005536213.1">
    <property type="nucleotide sequence ID" value="XM_005536156.1"/>
</dbReference>
<dbReference type="PROSITE" id="PS50082">
    <property type="entry name" value="WD_REPEATS_2"/>
    <property type="match status" value="1"/>
</dbReference>
<dbReference type="Gene3D" id="2.130.10.10">
    <property type="entry name" value="YVTN repeat-like/Quinoprotein amine dehydrogenase"/>
    <property type="match status" value="1"/>
</dbReference>
<dbReference type="SMART" id="SM00320">
    <property type="entry name" value="WD40"/>
    <property type="match status" value="2"/>
</dbReference>
<dbReference type="eggNOG" id="ENOG502QPI7">
    <property type="taxonomic scope" value="Eukaryota"/>
</dbReference>
<dbReference type="PANTHER" id="PTHR43991">
    <property type="entry name" value="WD REPEAT PROTEIN (AFU_ORTHOLOGUE AFUA_8G05640)-RELATED"/>
    <property type="match status" value="1"/>
</dbReference>
<dbReference type="STRING" id="280699.M1VBX8"/>
<name>M1VBX8_CYAM1</name>
<dbReference type="HOGENOM" id="CLU_319212_0_0_1"/>
<proteinExistence type="predicted"/>
<accession>M1VBX8</accession>
<feature type="repeat" description="WD" evidence="1">
    <location>
        <begin position="751"/>
        <end position="792"/>
    </location>
</feature>
<protein>
    <submittedName>
        <fullName evidence="3">Uncharacterized protein</fullName>
    </submittedName>
</protein>
<dbReference type="InterPro" id="IPR001680">
    <property type="entry name" value="WD40_rpt"/>
</dbReference>